<accession>N6U179</accession>
<keyword evidence="2" id="KW-1185">Reference proteome</keyword>
<organism evidence="1 2">
    <name type="scientific">Rhizobium freirei PRF 81</name>
    <dbReference type="NCBI Taxonomy" id="363754"/>
    <lineage>
        <taxon>Bacteria</taxon>
        <taxon>Pseudomonadati</taxon>
        <taxon>Pseudomonadota</taxon>
        <taxon>Alphaproteobacteria</taxon>
        <taxon>Hyphomicrobiales</taxon>
        <taxon>Rhizobiaceae</taxon>
        <taxon>Rhizobium/Agrobacterium group</taxon>
        <taxon>Rhizobium</taxon>
    </lineage>
</organism>
<dbReference type="AlphaFoldDB" id="N6U179"/>
<gene>
    <name evidence="1" type="ORF">RHSP_78948</name>
</gene>
<evidence type="ECO:0000313" key="2">
    <source>
        <dbReference type="Proteomes" id="UP000012429"/>
    </source>
</evidence>
<comment type="caution">
    <text evidence="1">The sequence shown here is derived from an EMBL/GenBank/DDBJ whole genome shotgun (WGS) entry which is preliminary data.</text>
</comment>
<protein>
    <submittedName>
        <fullName evidence="1">Uncharacterized protein</fullName>
    </submittedName>
</protein>
<dbReference type="EMBL" id="AQHN01000089">
    <property type="protein sequence ID" value="ENN84093.1"/>
    <property type="molecule type" value="Genomic_DNA"/>
</dbReference>
<evidence type="ECO:0000313" key="1">
    <source>
        <dbReference type="EMBL" id="ENN84093.1"/>
    </source>
</evidence>
<dbReference type="Proteomes" id="UP000012429">
    <property type="component" value="Unassembled WGS sequence"/>
</dbReference>
<sequence length="357" mass="39935">MAGDHLRRNDRPRQHDIDHLRQAAVRSPVLETQLHLQLGERKTVELFEAGLGRKYHRLQKCRKARIAVRCAPAIMPDGLQADVQTEEMRGDLAAAAQIGADQQATEPMLPPQRLDPLPGVEKHRRAENRWQQIGLADDGAPAFEALILIPILVPHQRERIVDRLRPAGIGNAAAQDLFGSGEDGIDLGKIDAKIILILVFLLRVGLGHLDGRRTPRDGIFDVAHITAQGCKAGRFQSPGRVGIPKAPPDPQHRMGNGQLVRRRAGVHPCIVQHQVFDMHQLAADPKRPRGIEEMPTLAKAFRHDMPQNAFIEPRQHVLSLDDCRQKCCQRKRGQIVSHWNRIIESALRNLSSRQAAR</sequence>
<name>N6U179_9HYPH</name>
<proteinExistence type="predicted"/>
<reference evidence="1 2" key="1">
    <citation type="journal article" date="2012" name="BMC Genomics">
        <title>Genomic basis of broad host range and environmental adaptability of Rhizobium tropici CIAT 899 and Rhizobium sp. PRF 81 which are used in inoculants for common bean (Phaseolus vulgaris L.).</title>
        <authorList>
            <person name="Ormeno-Orrillo E."/>
            <person name="Menna P."/>
            <person name="Almeida L.G."/>
            <person name="Ollero F.J."/>
            <person name="Nicolas M.F."/>
            <person name="Pains Rodrigues E."/>
            <person name="Shigueyoshi Nakatani A."/>
            <person name="Silva Batista J.S."/>
            <person name="Oliveira Chueire L.M."/>
            <person name="Souza R.C."/>
            <person name="Ribeiro Vasconcelos A.T."/>
            <person name="Megias M."/>
            <person name="Hungria M."/>
            <person name="Martinez-Romero E."/>
        </authorList>
    </citation>
    <scope>NUCLEOTIDE SEQUENCE [LARGE SCALE GENOMIC DNA]</scope>
    <source>
        <strain evidence="1 2">PRF 81</strain>
    </source>
</reference>